<accession>M1Y2F4</accession>
<feature type="transmembrane region" description="Helical" evidence="1">
    <location>
        <begin position="76"/>
        <end position="96"/>
    </location>
</feature>
<feature type="transmembrane region" description="Helical" evidence="1">
    <location>
        <begin position="20"/>
        <end position="43"/>
    </location>
</feature>
<keyword evidence="1" id="KW-1133">Transmembrane helix</keyword>
<dbReference type="GeneID" id="14652895"/>
<gene>
    <name evidence="2" type="ordered locus">Nmlp_2503</name>
</gene>
<protein>
    <submittedName>
        <fullName evidence="2">Uncharacterized protein</fullName>
    </submittedName>
</protein>
<proteinExistence type="predicted"/>
<dbReference type="eggNOG" id="arCOG04803">
    <property type="taxonomic scope" value="Archaea"/>
</dbReference>
<organism evidence="2 3">
    <name type="scientific">Natronomonas moolapensis (strain DSM 18674 / CECT 7526 / JCM 14361 / 8.8.11)</name>
    <dbReference type="NCBI Taxonomy" id="268739"/>
    <lineage>
        <taxon>Archaea</taxon>
        <taxon>Methanobacteriati</taxon>
        <taxon>Methanobacteriota</taxon>
        <taxon>Stenosarchaea group</taxon>
        <taxon>Halobacteria</taxon>
        <taxon>Halobacteriales</taxon>
        <taxon>Natronomonadaceae</taxon>
        <taxon>Natronomonas</taxon>
    </lineage>
</organism>
<keyword evidence="3" id="KW-1185">Reference proteome</keyword>
<dbReference type="HOGENOM" id="CLU_157002_0_0_2"/>
<dbReference type="Pfam" id="PF24287">
    <property type="entry name" value="DUF7475"/>
    <property type="match status" value="1"/>
</dbReference>
<dbReference type="Proteomes" id="UP000011867">
    <property type="component" value="Chromosome"/>
</dbReference>
<sequence>MSSTHATGSEPLFSRPSSSVGTIAIVMAAITGVLHLLAVMNAIQFSQTLAILFALNGLGFLGGIVVYLSRFWRRPLFLLAAAYGIVTILALFQFQGWSVDAFYMGGSLNPIAVVSKVVEAIFAACCLYLYAADA</sequence>
<dbReference type="AlphaFoldDB" id="M1Y2F4"/>
<dbReference type="OrthoDB" id="241825at2157"/>
<dbReference type="InterPro" id="IPR055898">
    <property type="entry name" value="DUF7475"/>
</dbReference>
<reference evidence="2 3" key="1">
    <citation type="journal article" date="2013" name="Genome Announc.">
        <title>Genome of the haloarchaeon Natronomonas moolapensis, a neutrophilic member of a previously haloalkaliphilic genus.</title>
        <authorList>
            <person name="Dyall-Smith M.L."/>
            <person name="Pfeiffer F."/>
            <person name="Oberwinkler T."/>
            <person name="Klee K."/>
            <person name="Rampp M."/>
            <person name="Palm P."/>
            <person name="Gross K."/>
            <person name="Schuster S.C."/>
            <person name="Oesterhelt D."/>
        </authorList>
    </citation>
    <scope>NUCLEOTIDE SEQUENCE [LARGE SCALE GENOMIC DNA]</scope>
    <source>
        <strain evidence="3">DSM 18674 / JCM 14361 / 8.8.11</strain>
    </source>
</reference>
<keyword evidence="1" id="KW-0472">Membrane</keyword>
<evidence type="ECO:0000313" key="3">
    <source>
        <dbReference type="Proteomes" id="UP000011867"/>
    </source>
</evidence>
<dbReference type="RefSeq" id="WP_015409462.1">
    <property type="nucleotide sequence ID" value="NC_020388.1"/>
</dbReference>
<keyword evidence="1" id="KW-0812">Transmembrane</keyword>
<feature type="transmembrane region" description="Helical" evidence="1">
    <location>
        <begin position="49"/>
        <end position="69"/>
    </location>
</feature>
<feature type="transmembrane region" description="Helical" evidence="1">
    <location>
        <begin position="108"/>
        <end position="131"/>
    </location>
</feature>
<name>M1Y2F4_NATM8</name>
<evidence type="ECO:0000313" key="2">
    <source>
        <dbReference type="EMBL" id="CCQ36668.1"/>
    </source>
</evidence>
<evidence type="ECO:0000256" key="1">
    <source>
        <dbReference type="SAM" id="Phobius"/>
    </source>
</evidence>
<dbReference type="KEGG" id="nmo:Nmlp_2503"/>
<dbReference type="EMBL" id="HF582854">
    <property type="protein sequence ID" value="CCQ36668.1"/>
    <property type="molecule type" value="Genomic_DNA"/>
</dbReference>